<protein>
    <submittedName>
        <fullName evidence="1">Uncharacterized protein</fullName>
    </submittedName>
</protein>
<dbReference type="EnsemblPlants" id="PGSC0003DMT400051844">
    <property type="protein sequence ID" value="PGSC0003DMT400051844"/>
    <property type="gene ID" value="PGSC0003DMG401020120"/>
</dbReference>
<keyword evidence="2" id="KW-1185">Reference proteome</keyword>
<dbReference type="HOGENOM" id="CLU_3018091_0_0_1"/>
<sequence length="56" mass="6359">MASLGDAYFFRISFSSLNMDEKEADPSLIKSNELKYPSIQNKLRSCMSSPYPLHSI</sequence>
<reference evidence="1" key="2">
    <citation type="submission" date="2015-06" db="UniProtKB">
        <authorList>
            <consortium name="EnsemblPlants"/>
        </authorList>
    </citation>
    <scope>IDENTIFICATION</scope>
    <source>
        <strain evidence="1">DM1-3 516 R44</strain>
    </source>
</reference>
<dbReference type="AlphaFoldDB" id="M1BSB5"/>
<name>M1BSB5_SOLTU</name>
<proteinExistence type="predicted"/>
<evidence type="ECO:0000313" key="1">
    <source>
        <dbReference type="EnsemblPlants" id="PGSC0003DMT400051844"/>
    </source>
</evidence>
<dbReference type="InParanoid" id="M1BSB5"/>
<organism evidence="1 2">
    <name type="scientific">Solanum tuberosum</name>
    <name type="common">Potato</name>
    <dbReference type="NCBI Taxonomy" id="4113"/>
    <lineage>
        <taxon>Eukaryota</taxon>
        <taxon>Viridiplantae</taxon>
        <taxon>Streptophyta</taxon>
        <taxon>Embryophyta</taxon>
        <taxon>Tracheophyta</taxon>
        <taxon>Spermatophyta</taxon>
        <taxon>Magnoliopsida</taxon>
        <taxon>eudicotyledons</taxon>
        <taxon>Gunneridae</taxon>
        <taxon>Pentapetalae</taxon>
        <taxon>asterids</taxon>
        <taxon>lamiids</taxon>
        <taxon>Solanales</taxon>
        <taxon>Solanaceae</taxon>
        <taxon>Solanoideae</taxon>
        <taxon>Solaneae</taxon>
        <taxon>Solanum</taxon>
    </lineage>
</organism>
<accession>M1BSB5</accession>
<evidence type="ECO:0000313" key="2">
    <source>
        <dbReference type="Proteomes" id="UP000011115"/>
    </source>
</evidence>
<dbReference type="Proteomes" id="UP000011115">
    <property type="component" value="Unassembled WGS sequence"/>
</dbReference>
<dbReference type="Gramene" id="PGSC0003DMT400051844">
    <property type="protein sequence ID" value="PGSC0003DMT400051844"/>
    <property type="gene ID" value="PGSC0003DMG401020120"/>
</dbReference>
<dbReference type="PaxDb" id="4113-PGSC0003DMT400051844"/>
<reference evidence="2" key="1">
    <citation type="journal article" date="2011" name="Nature">
        <title>Genome sequence and analysis of the tuber crop potato.</title>
        <authorList>
            <consortium name="The Potato Genome Sequencing Consortium"/>
        </authorList>
    </citation>
    <scope>NUCLEOTIDE SEQUENCE [LARGE SCALE GENOMIC DNA]</scope>
    <source>
        <strain evidence="2">cv. DM1-3 516 R44</strain>
    </source>
</reference>